<dbReference type="Proteomes" id="UP001139646">
    <property type="component" value="Unassembled WGS sequence"/>
</dbReference>
<evidence type="ECO:0000313" key="1">
    <source>
        <dbReference type="EMBL" id="MCI2283235.1"/>
    </source>
</evidence>
<keyword evidence="2" id="KW-1185">Reference proteome</keyword>
<dbReference type="PROSITE" id="PS51257">
    <property type="entry name" value="PROKAR_LIPOPROTEIN"/>
    <property type="match status" value="1"/>
</dbReference>
<dbReference type="RefSeq" id="WP_242284520.1">
    <property type="nucleotide sequence ID" value="NZ_JAKKSL010000001.1"/>
</dbReference>
<name>A0ABS9WZ06_9GAMM</name>
<proteinExistence type="predicted"/>
<protein>
    <submittedName>
        <fullName evidence="1">Uncharacterized protein</fullName>
    </submittedName>
</protein>
<dbReference type="EMBL" id="JAKKSL010000001">
    <property type="protein sequence ID" value="MCI2283235.1"/>
    <property type="molecule type" value="Genomic_DNA"/>
</dbReference>
<evidence type="ECO:0000313" key="2">
    <source>
        <dbReference type="Proteomes" id="UP001139646"/>
    </source>
</evidence>
<sequence length="230" mass="25737">MYKNFVKNCLVILITTLLSACSTTSFSDLFNNYNQQMQGVKEALKQGDFQAAIKLIPPRSNSSASYGLSLLEKARLEYLSNNHAQSQKDFAQVYSLIQQTQQAAKIELSRGVENVTAVLSNDNATRYDIPLYEQSMLNSYQALNYLAQQDLSAALVEIRRANLVQQQALKEHAKAIYRSEKEMTEQGVSMNGLANQYPAMNEAIGQVKNGFQNAYTFYLSALLYEAVKAT</sequence>
<reference evidence="1" key="1">
    <citation type="submission" date="2022-01" db="EMBL/GenBank/DDBJ databases">
        <title>Colwellia maritima, isolated from seawater.</title>
        <authorList>
            <person name="Kristyanto S."/>
            <person name="Jung J."/>
            <person name="Jeon C.O."/>
        </authorList>
    </citation>
    <scope>NUCLEOTIDE SEQUENCE</scope>
    <source>
        <strain evidence="1">MSW7</strain>
    </source>
</reference>
<comment type="caution">
    <text evidence="1">The sequence shown here is derived from an EMBL/GenBank/DDBJ whole genome shotgun (WGS) entry which is preliminary data.</text>
</comment>
<gene>
    <name evidence="1" type="ORF">L3081_07290</name>
</gene>
<organism evidence="1 2">
    <name type="scientific">Colwellia maritima</name>
    <dbReference type="NCBI Taxonomy" id="2912588"/>
    <lineage>
        <taxon>Bacteria</taxon>
        <taxon>Pseudomonadati</taxon>
        <taxon>Pseudomonadota</taxon>
        <taxon>Gammaproteobacteria</taxon>
        <taxon>Alteromonadales</taxon>
        <taxon>Colwelliaceae</taxon>
        <taxon>Colwellia</taxon>
    </lineage>
</organism>
<accession>A0ABS9WZ06</accession>